<proteinExistence type="predicted"/>
<evidence type="ECO:0000313" key="2">
    <source>
        <dbReference type="Proteomes" id="UP000035489"/>
    </source>
</evidence>
<dbReference type="PATRIC" id="fig|1225564.3.peg.612"/>
<dbReference type="EMBL" id="LCYG01000121">
    <property type="protein sequence ID" value="KLK89787.1"/>
    <property type="molecule type" value="Genomic_DNA"/>
</dbReference>
<dbReference type="Proteomes" id="UP000035489">
    <property type="component" value="Unassembled WGS sequence"/>
</dbReference>
<sequence length="117" mass="13344">MPRYSTNHTVSQLWLDLCPDEIEQRIIRAYVQLVFTASDPAGSRTVVVARFGSLDVRLTELPQGSEADDWPLFWLEIYSHAIASTVDSCGFSEFDESELAAAVELMLKARRRHELYH</sequence>
<name>A0A0H1RB45_9HYPH</name>
<keyword evidence="2" id="KW-1185">Reference proteome</keyword>
<evidence type="ECO:0000313" key="1">
    <source>
        <dbReference type="EMBL" id="KLK89787.1"/>
    </source>
</evidence>
<reference evidence="1 2" key="1">
    <citation type="submission" date="2015-05" db="EMBL/GenBank/DDBJ databases">
        <title>Draft genome sequence of Microvirga vignae strain BR3299, a novel nitrogen fixing bacteria isolated from Brazil semi-aired region.</title>
        <authorList>
            <person name="Zilli J.E."/>
            <person name="Passos S.R."/>
            <person name="Leite J."/>
            <person name="Baldani J.I."/>
            <person name="Xavier G.R."/>
            <person name="Rumjaneck N.G."/>
            <person name="Simoes-Araujo J.L."/>
        </authorList>
    </citation>
    <scope>NUCLEOTIDE SEQUENCE [LARGE SCALE GENOMIC DNA]</scope>
    <source>
        <strain evidence="1 2">BR3299</strain>
    </source>
</reference>
<comment type="caution">
    <text evidence="1">The sequence shown here is derived from an EMBL/GenBank/DDBJ whole genome shotgun (WGS) entry which is preliminary data.</text>
</comment>
<gene>
    <name evidence="1" type="ORF">AA309_29425</name>
</gene>
<dbReference type="OrthoDB" id="8020606at2"/>
<dbReference type="AlphaFoldDB" id="A0A0H1RB45"/>
<protein>
    <submittedName>
        <fullName evidence="1">Uncharacterized protein</fullName>
    </submittedName>
</protein>
<organism evidence="1 2">
    <name type="scientific">Microvirga vignae</name>
    <dbReference type="NCBI Taxonomy" id="1225564"/>
    <lineage>
        <taxon>Bacteria</taxon>
        <taxon>Pseudomonadati</taxon>
        <taxon>Pseudomonadota</taxon>
        <taxon>Alphaproteobacteria</taxon>
        <taxon>Hyphomicrobiales</taxon>
        <taxon>Methylobacteriaceae</taxon>
        <taxon>Microvirga</taxon>
    </lineage>
</organism>
<dbReference type="RefSeq" id="WP_047192584.1">
    <property type="nucleotide sequence ID" value="NZ_LCYG01000121.1"/>
</dbReference>
<accession>A0A0H1RB45</accession>